<protein>
    <submittedName>
        <fullName evidence="2">UDP:flavonoid glycosyltransferase YjiC (YdhE family)</fullName>
    </submittedName>
</protein>
<accession>A0A495XW57</accession>
<gene>
    <name evidence="2" type="ORF">DFJ68_1167</name>
</gene>
<dbReference type="RefSeq" id="WP_211333277.1">
    <property type="nucleotide sequence ID" value="NZ_RBXT01000001.1"/>
</dbReference>
<keyword evidence="2" id="KW-0808">Transferase</keyword>
<dbReference type="InterPro" id="IPR002213">
    <property type="entry name" value="UDP_glucos_trans"/>
</dbReference>
<dbReference type="Proteomes" id="UP000278440">
    <property type="component" value="Unassembled WGS sequence"/>
</dbReference>
<dbReference type="InterPro" id="IPR050426">
    <property type="entry name" value="Glycosyltransferase_28"/>
</dbReference>
<keyword evidence="3" id="KW-1185">Reference proteome</keyword>
<reference evidence="2 3" key="1">
    <citation type="submission" date="2018-10" db="EMBL/GenBank/DDBJ databases">
        <title>Sequencing the genomes of 1000 actinobacteria strains.</title>
        <authorList>
            <person name="Klenk H.-P."/>
        </authorList>
    </citation>
    <scope>NUCLEOTIDE SEQUENCE [LARGE SCALE GENOMIC DNA]</scope>
    <source>
        <strain evidence="2 3">DSM 44267</strain>
    </source>
</reference>
<dbReference type="GO" id="GO:0016758">
    <property type="term" value="F:hexosyltransferase activity"/>
    <property type="evidence" value="ECO:0007669"/>
    <property type="project" value="UniProtKB-ARBA"/>
</dbReference>
<proteinExistence type="predicted"/>
<dbReference type="InterPro" id="IPR010610">
    <property type="entry name" value="EryCIII-like_C"/>
</dbReference>
<dbReference type="PANTHER" id="PTHR48050">
    <property type="entry name" value="STEROL 3-BETA-GLUCOSYLTRANSFERASE"/>
    <property type="match status" value="1"/>
</dbReference>
<dbReference type="Gene3D" id="3.40.50.2000">
    <property type="entry name" value="Glycogen Phosphorylase B"/>
    <property type="match status" value="2"/>
</dbReference>
<dbReference type="FunFam" id="3.40.50.2000:FF:000072">
    <property type="entry name" value="Glycosyl transferase"/>
    <property type="match status" value="1"/>
</dbReference>
<dbReference type="Pfam" id="PF06722">
    <property type="entry name" value="EryCIII-like_C"/>
    <property type="match status" value="1"/>
</dbReference>
<sequence>MSTFLLAAPPLFGHLAPMVAIGARLVQRGHDVELLGGRKYRDLATSRGLRFTPLPRDADFDDDDLDAWLPHRERYSGLAAGRRDILGLFVRPLRAQSAALHDRLRRTGPDAVVAESAFLGALPLVLSRPASARVPVVAVSTTPLALRSVDTAHFGSGLQPGTGRFTRMRNRHIDALLARGPLRPVQEGLDAALTAAAVDRAEAGDGLGSSVSADHPGRPADGGTGWGVNYFDHLLEYDLTLHLSVPGFEYPRRELPDRVRFVGPVPAAGDGRLPSWWGDLDGSRPVVHVTQGTMDNADPTKLLLPTLAALADEDVLVVASTGGRPVTDLLTLARERRMPVPANARLAGFVPYAELLPRVDVVVTNGGYGGVQAALSHGVPLVVAGDGEDKPEVAARVAWSGAGVALRTGRPSPRRVRRAVRTVLTQPRYPAAAARLRDEIVGHGDPLDEVALTLEGLTAGERVLGHR</sequence>
<evidence type="ECO:0000259" key="1">
    <source>
        <dbReference type="Pfam" id="PF06722"/>
    </source>
</evidence>
<comment type="caution">
    <text evidence="2">The sequence shown here is derived from an EMBL/GenBank/DDBJ whole genome shotgun (WGS) entry which is preliminary data.</text>
</comment>
<dbReference type="SUPFAM" id="SSF53756">
    <property type="entry name" value="UDP-Glycosyltransferase/glycogen phosphorylase"/>
    <property type="match status" value="1"/>
</dbReference>
<dbReference type="AlphaFoldDB" id="A0A495XW57"/>
<organism evidence="2 3">
    <name type="scientific">Terracoccus luteus</name>
    <dbReference type="NCBI Taxonomy" id="53356"/>
    <lineage>
        <taxon>Bacteria</taxon>
        <taxon>Bacillati</taxon>
        <taxon>Actinomycetota</taxon>
        <taxon>Actinomycetes</taxon>
        <taxon>Micrococcales</taxon>
        <taxon>Intrasporangiaceae</taxon>
        <taxon>Terracoccus</taxon>
    </lineage>
</organism>
<name>A0A495XW57_9MICO</name>
<evidence type="ECO:0000313" key="2">
    <source>
        <dbReference type="EMBL" id="RKT77739.1"/>
    </source>
</evidence>
<dbReference type="PANTHER" id="PTHR48050:SF13">
    <property type="entry name" value="STEROL 3-BETA-GLUCOSYLTRANSFERASE UGT80A2"/>
    <property type="match status" value="1"/>
</dbReference>
<dbReference type="EMBL" id="RBXT01000001">
    <property type="protein sequence ID" value="RKT77739.1"/>
    <property type="molecule type" value="Genomic_DNA"/>
</dbReference>
<feature type="domain" description="Erythromycin biosynthesis protein CIII-like C-terminal" evidence="1">
    <location>
        <begin position="333"/>
        <end position="455"/>
    </location>
</feature>
<dbReference type="GO" id="GO:0017000">
    <property type="term" value="P:antibiotic biosynthetic process"/>
    <property type="evidence" value="ECO:0007669"/>
    <property type="project" value="UniProtKB-ARBA"/>
</dbReference>
<dbReference type="GO" id="GO:0008194">
    <property type="term" value="F:UDP-glycosyltransferase activity"/>
    <property type="evidence" value="ECO:0007669"/>
    <property type="project" value="InterPro"/>
</dbReference>
<dbReference type="CDD" id="cd03784">
    <property type="entry name" value="GT1_Gtf-like"/>
    <property type="match status" value="1"/>
</dbReference>
<evidence type="ECO:0000313" key="3">
    <source>
        <dbReference type="Proteomes" id="UP000278440"/>
    </source>
</evidence>